<dbReference type="PANTHER" id="PTHR30590:SF2">
    <property type="entry name" value="INNER MEMBRANE PROTEIN"/>
    <property type="match status" value="1"/>
</dbReference>
<feature type="transmembrane region" description="Helical" evidence="2">
    <location>
        <begin position="299"/>
        <end position="319"/>
    </location>
</feature>
<comment type="caution">
    <text evidence="4">The sequence shown here is derived from an EMBL/GenBank/DDBJ whole genome shotgun (WGS) entry which is preliminary data.</text>
</comment>
<evidence type="ECO:0000256" key="2">
    <source>
        <dbReference type="SAM" id="Phobius"/>
    </source>
</evidence>
<evidence type="ECO:0000313" key="4">
    <source>
        <dbReference type="EMBL" id="TQV88582.1"/>
    </source>
</evidence>
<feature type="transmembrane region" description="Helical" evidence="2">
    <location>
        <begin position="331"/>
        <end position="354"/>
    </location>
</feature>
<dbReference type="AlphaFoldDB" id="A0A545UGH1"/>
<dbReference type="InterPro" id="IPR052529">
    <property type="entry name" value="Bact_Transport_Assoc"/>
</dbReference>
<dbReference type="InterPro" id="IPR007349">
    <property type="entry name" value="DUF418"/>
</dbReference>
<name>A0A545UGH1_9GAMM</name>
<feature type="transmembrane region" description="Helical" evidence="2">
    <location>
        <begin position="20"/>
        <end position="42"/>
    </location>
</feature>
<feature type="transmembrane region" description="Helical" evidence="2">
    <location>
        <begin position="146"/>
        <end position="168"/>
    </location>
</feature>
<dbReference type="EMBL" id="VIKS01000004">
    <property type="protein sequence ID" value="TQV88582.1"/>
    <property type="molecule type" value="Genomic_DNA"/>
</dbReference>
<evidence type="ECO:0000313" key="5">
    <source>
        <dbReference type="Proteomes" id="UP000315439"/>
    </source>
</evidence>
<dbReference type="Proteomes" id="UP000315439">
    <property type="component" value="Unassembled WGS sequence"/>
</dbReference>
<evidence type="ECO:0000256" key="1">
    <source>
        <dbReference type="SAM" id="MobiDB-lite"/>
    </source>
</evidence>
<proteinExistence type="predicted"/>
<feature type="transmembrane region" description="Helical" evidence="2">
    <location>
        <begin position="260"/>
        <end position="279"/>
    </location>
</feature>
<feature type="transmembrane region" description="Helical" evidence="2">
    <location>
        <begin position="366"/>
        <end position="388"/>
    </location>
</feature>
<keyword evidence="2" id="KW-0472">Membrane</keyword>
<reference evidence="4 5" key="1">
    <citation type="submission" date="2019-07" db="EMBL/GenBank/DDBJ databases">
        <title>Draft genome for Aliikangiella sp. M105.</title>
        <authorList>
            <person name="Wang G."/>
        </authorList>
    </citation>
    <scope>NUCLEOTIDE SEQUENCE [LARGE SCALE GENOMIC DNA]</scope>
    <source>
        <strain evidence="4 5">M105</strain>
    </source>
</reference>
<dbReference type="RefSeq" id="WP_142893090.1">
    <property type="nucleotide sequence ID" value="NZ_ML660162.1"/>
</dbReference>
<accession>A0A545UGH1</accession>
<feature type="region of interest" description="Disordered" evidence="1">
    <location>
        <begin position="414"/>
        <end position="435"/>
    </location>
</feature>
<keyword evidence="2" id="KW-0812">Transmembrane</keyword>
<keyword evidence="2" id="KW-1133">Transmembrane helix</keyword>
<protein>
    <submittedName>
        <fullName evidence="4">DUF418 domain-containing protein</fullName>
    </submittedName>
</protein>
<dbReference type="OrthoDB" id="9807744at2"/>
<feature type="domain" description="DUF418" evidence="3">
    <location>
        <begin position="256"/>
        <end position="405"/>
    </location>
</feature>
<gene>
    <name evidence="4" type="ORF">FLL46_08685</name>
</gene>
<dbReference type="Pfam" id="PF04235">
    <property type="entry name" value="DUF418"/>
    <property type="match status" value="1"/>
</dbReference>
<sequence>MNNTLQPTSKSDRIETLDLIRGFALCGILLANLMSFSGFYALNLQQIEQLPLYDRTTLFLIDFLIESKFYALFSILLGIGFWLHLIKSNSSLDSKLLVKIWYRRMFILLIIGLTHMFFIWHGDILTLYSLVGILLPLFLNKSSKNLLRWIVILMLIPLLIHLLLILTADGSFWKILSNIKNTLKSNLGYATFSQLELRTSSDITSVFFANVFSAIERPMSYLKTGRYFIVLAYFLIGVYLAIRYLPLLQSKAQSYTPSNKIIVALLIPGLIFNAIYAWIKAIEGSPFILSNLGLLQNFAQIAGAILLALAYIAIFVKLFKKLEQGLITRSLIVLGRMSLTNYLIQTSLCVFIFYGYGLSLMGKIPFYQITLFAIGVLSAQIVLSHFWLKHFSHGPLEIIWRKFTYPEVENTKVKSHNADTTNNKPCSNQKSYATK</sequence>
<evidence type="ECO:0000259" key="3">
    <source>
        <dbReference type="Pfam" id="PF04235"/>
    </source>
</evidence>
<feature type="transmembrane region" description="Helical" evidence="2">
    <location>
        <begin position="63"/>
        <end position="86"/>
    </location>
</feature>
<feature type="transmembrane region" description="Helical" evidence="2">
    <location>
        <begin position="106"/>
        <end position="139"/>
    </location>
</feature>
<dbReference type="PANTHER" id="PTHR30590">
    <property type="entry name" value="INNER MEMBRANE PROTEIN"/>
    <property type="match status" value="1"/>
</dbReference>
<organism evidence="4 5">
    <name type="scientific">Aliikangiella coralliicola</name>
    <dbReference type="NCBI Taxonomy" id="2592383"/>
    <lineage>
        <taxon>Bacteria</taxon>
        <taxon>Pseudomonadati</taxon>
        <taxon>Pseudomonadota</taxon>
        <taxon>Gammaproteobacteria</taxon>
        <taxon>Oceanospirillales</taxon>
        <taxon>Pleioneaceae</taxon>
        <taxon>Aliikangiella</taxon>
    </lineage>
</organism>
<feature type="transmembrane region" description="Helical" evidence="2">
    <location>
        <begin position="227"/>
        <end position="248"/>
    </location>
</feature>
<keyword evidence="5" id="KW-1185">Reference proteome</keyword>
<feature type="compositionally biased region" description="Polar residues" evidence="1">
    <location>
        <begin position="418"/>
        <end position="435"/>
    </location>
</feature>